<gene>
    <name evidence="2" type="ORF">D2V05_06360</name>
    <name evidence="3" type="ORF">FQ017_06310</name>
</gene>
<dbReference type="EMBL" id="VNWK01000017">
    <property type="protein sequence ID" value="TXJ97431.1"/>
    <property type="molecule type" value="Genomic_DNA"/>
</dbReference>
<protein>
    <submittedName>
        <fullName evidence="2">Dienelactone hydrolase family protein</fullName>
    </submittedName>
</protein>
<reference evidence="3 5" key="2">
    <citation type="submission" date="2019-07" db="EMBL/GenBank/DDBJ databases">
        <title>Draft genome of two Muricauda strains isolated from deep sea.</title>
        <authorList>
            <person name="Sun C."/>
        </authorList>
    </citation>
    <scope>NUCLEOTIDE SEQUENCE [LARGE SCALE GENOMIC DNA]</scope>
    <source>
        <strain evidence="3 5">72</strain>
    </source>
</reference>
<comment type="caution">
    <text evidence="2">The sequence shown here is derived from an EMBL/GenBank/DDBJ whole genome shotgun (WGS) entry which is preliminary data.</text>
</comment>
<dbReference type="Proteomes" id="UP000266691">
    <property type="component" value="Unassembled WGS sequence"/>
</dbReference>
<dbReference type="InterPro" id="IPR029058">
    <property type="entry name" value="AB_hydrolase_fold"/>
</dbReference>
<keyword evidence="2" id="KW-0378">Hydrolase</keyword>
<reference evidence="2 4" key="1">
    <citation type="submission" date="2018-08" db="EMBL/GenBank/DDBJ databases">
        <title>Proposal of Muricauda 72 sp.nov. and Muricauda NH166 sp.nov., isolated from seawater.</title>
        <authorList>
            <person name="Cheng H."/>
            <person name="Wu Y.-H."/>
            <person name="Guo L.-L."/>
            <person name="Xu X.-W."/>
        </authorList>
    </citation>
    <scope>NUCLEOTIDE SEQUENCE [LARGE SCALE GENOMIC DNA]</scope>
    <source>
        <strain evidence="2 4">72</strain>
    </source>
</reference>
<evidence type="ECO:0000259" key="1">
    <source>
        <dbReference type="Pfam" id="PF01738"/>
    </source>
</evidence>
<organism evidence="2 4">
    <name type="scientific">Flagellimonas pelagia</name>
    <dbReference type="NCBI Taxonomy" id="2306998"/>
    <lineage>
        <taxon>Bacteria</taxon>
        <taxon>Pseudomonadati</taxon>
        <taxon>Bacteroidota</taxon>
        <taxon>Flavobacteriia</taxon>
        <taxon>Flavobacteriales</taxon>
        <taxon>Flavobacteriaceae</taxon>
        <taxon>Flagellimonas</taxon>
    </lineage>
</organism>
<evidence type="ECO:0000313" key="4">
    <source>
        <dbReference type="Proteomes" id="UP000266691"/>
    </source>
</evidence>
<dbReference type="InterPro" id="IPR002925">
    <property type="entry name" value="Dienelactn_hydro"/>
</dbReference>
<proteinExistence type="predicted"/>
<dbReference type="EMBL" id="QXFI01000017">
    <property type="protein sequence ID" value="RIV45566.1"/>
    <property type="molecule type" value="Genomic_DNA"/>
</dbReference>
<dbReference type="Pfam" id="PF01738">
    <property type="entry name" value="DLH"/>
    <property type="match status" value="1"/>
</dbReference>
<dbReference type="InterPro" id="IPR050261">
    <property type="entry name" value="FrsA_esterase"/>
</dbReference>
<accession>A0A3A1NND7</accession>
<dbReference type="Proteomes" id="UP000321621">
    <property type="component" value="Unassembled WGS sequence"/>
</dbReference>
<dbReference type="AlphaFoldDB" id="A0A3A1NND7"/>
<feature type="domain" description="Dienelactone hydrolase" evidence="1">
    <location>
        <begin position="16"/>
        <end position="236"/>
    </location>
</feature>
<dbReference type="OrthoDB" id="9787933at2"/>
<keyword evidence="5" id="KW-1185">Reference proteome</keyword>
<sequence length="240" mass="26865">MIKTNKFSYQGNGQTFEGVIAHDTNLEGKRPVVMVSHTWVGQSQFETDKAVELAKLGYLAFAVDVYGKGKRAKNATQAEEFMNEMLEDRQALLDRLLLAFEEIKKHELADTDKTAIIGFCFGGKCALDLARSGVDIKGTVCFHGIFDPPGLEQEGDILSKILVLHGWEDPLAFPKDIVALGYELTERNAIWEMDVFGHTGHAFTNPNANAPDQGMMFNQLANDRSWLRMTKFFEEIFSGH</sequence>
<dbReference type="PANTHER" id="PTHR22946">
    <property type="entry name" value="DIENELACTONE HYDROLASE DOMAIN-CONTAINING PROTEIN-RELATED"/>
    <property type="match status" value="1"/>
</dbReference>
<dbReference type="PANTHER" id="PTHR22946:SF0">
    <property type="entry name" value="DIENELACTONE HYDROLASE DOMAIN-CONTAINING PROTEIN"/>
    <property type="match status" value="1"/>
</dbReference>
<dbReference type="SUPFAM" id="SSF53474">
    <property type="entry name" value="alpha/beta-Hydrolases"/>
    <property type="match status" value="1"/>
</dbReference>
<dbReference type="GO" id="GO:0016787">
    <property type="term" value="F:hydrolase activity"/>
    <property type="evidence" value="ECO:0007669"/>
    <property type="project" value="UniProtKB-KW"/>
</dbReference>
<evidence type="ECO:0000313" key="2">
    <source>
        <dbReference type="EMBL" id="RIV45566.1"/>
    </source>
</evidence>
<dbReference type="Gene3D" id="3.40.50.1820">
    <property type="entry name" value="alpha/beta hydrolase"/>
    <property type="match status" value="1"/>
</dbReference>
<dbReference type="RefSeq" id="WP_119646814.1">
    <property type="nucleotide sequence ID" value="NZ_QXFI01000017.1"/>
</dbReference>
<evidence type="ECO:0000313" key="5">
    <source>
        <dbReference type="Proteomes" id="UP000321621"/>
    </source>
</evidence>
<name>A0A3A1NND7_9FLAO</name>
<evidence type="ECO:0000313" key="3">
    <source>
        <dbReference type="EMBL" id="TXJ97431.1"/>
    </source>
</evidence>